<sequence>MKTTIKKLSVILFLSAFISSCGIDMFNRVDGNRNVVTKKRKIQDDFTKVKVSTGLDLYIKQGDKVSLTVEADENLHDIIITEVDNGRLKIYSEKNIWRAKARKVYLTVTDIEELKATSGSDAYSENTLKVKDFELSVSSGADANITIDADNITTSASSGADLRVSGKANTHYSSASSGSSINAFALKSRNVTVKVSSGADINIHASESINAKASSGGDIDYRGNPENVNKKTSSGGSVSKG</sequence>
<reference evidence="4 5" key="1">
    <citation type="submission" date="2023-09" db="EMBL/GenBank/DDBJ databases">
        <title>Novel taxa isolated from Blanes Bay.</title>
        <authorList>
            <person name="Rey-Velasco X."/>
            <person name="Lucena T."/>
        </authorList>
    </citation>
    <scope>NUCLEOTIDE SEQUENCE [LARGE SCALE GENOMIC DNA]</scope>
    <source>
        <strain evidence="4 5">S356</strain>
    </source>
</reference>
<evidence type="ECO:0000256" key="2">
    <source>
        <dbReference type="SAM" id="SignalP"/>
    </source>
</evidence>
<dbReference type="PROSITE" id="PS51257">
    <property type="entry name" value="PROKAR_LIPOPROTEIN"/>
    <property type="match status" value="1"/>
</dbReference>
<feature type="chain" id="PRO_5047022702" evidence="2">
    <location>
        <begin position="23"/>
        <end position="241"/>
    </location>
</feature>
<keyword evidence="2" id="KW-0732">Signal</keyword>
<accession>A0ABU3LGT0</accession>
<dbReference type="Gene3D" id="2.160.20.120">
    <property type="match status" value="1"/>
</dbReference>
<feature type="region of interest" description="Disordered" evidence="1">
    <location>
        <begin position="212"/>
        <end position="241"/>
    </location>
</feature>
<dbReference type="Pfam" id="PF10988">
    <property type="entry name" value="DUF2807"/>
    <property type="match status" value="1"/>
</dbReference>
<feature type="compositionally biased region" description="Low complexity" evidence="1">
    <location>
        <begin position="230"/>
        <end position="241"/>
    </location>
</feature>
<dbReference type="RefSeq" id="WP_349242182.1">
    <property type="nucleotide sequence ID" value="NZ_JAVTTO010000004.1"/>
</dbReference>
<comment type="caution">
    <text evidence="4">The sequence shown here is derived from an EMBL/GenBank/DDBJ whole genome shotgun (WGS) entry which is preliminary data.</text>
</comment>
<organism evidence="4 5">
    <name type="scientific">Asprobacillus argus</name>
    <dbReference type="NCBI Taxonomy" id="3076534"/>
    <lineage>
        <taxon>Bacteria</taxon>
        <taxon>Pseudomonadati</taxon>
        <taxon>Bacteroidota</taxon>
        <taxon>Flavobacteriia</taxon>
        <taxon>Flavobacteriales</taxon>
        <taxon>Flavobacteriaceae</taxon>
        <taxon>Asprobacillus</taxon>
    </lineage>
</organism>
<dbReference type="InterPro" id="IPR021255">
    <property type="entry name" value="DUF2807"/>
</dbReference>
<protein>
    <submittedName>
        <fullName evidence="4">Head GIN domain-containing protein</fullName>
    </submittedName>
</protein>
<dbReference type="EMBL" id="JAVTTO010000004">
    <property type="protein sequence ID" value="MDT7832930.1"/>
    <property type="molecule type" value="Genomic_DNA"/>
</dbReference>
<proteinExistence type="predicted"/>
<dbReference type="Proteomes" id="UP001257277">
    <property type="component" value="Unassembled WGS sequence"/>
</dbReference>
<evidence type="ECO:0000256" key="1">
    <source>
        <dbReference type="SAM" id="MobiDB-lite"/>
    </source>
</evidence>
<evidence type="ECO:0000259" key="3">
    <source>
        <dbReference type="Pfam" id="PF10988"/>
    </source>
</evidence>
<name>A0ABU3LGT0_9FLAO</name>
<gene>
    <name evidence="4" type="ORF">RQM59_11100</name>
</gene>
<evidence type="ECO:0000313" key="4">
    <source>
        <dbReference type="EMBL" id="MDT7832930.1"/>
    </source>
</evidence>
<evidence type="ECO:0000313" key="5">
    <source>
        <dbReference type="Proteomes" id="UP001257277"/>
    </source>
</evidence>
<feature type="domain" description="Putative auto-transporter adhesin head GIN" evidence="3">
    <location>
        <begin position="45"/>
        <end position="225"/>
    </location>
</feature>
<feature type="signal peptide" evidence="2">
    <location>
        <begin position="1"/>
        <end position="22"/>
    </location>
</feature>
<keyword evidence="5" id="KW-1185">Reference proteome</keyword>